<dbReference type="OrthoDB" id="226716at2"/>
<keyword evidence="1" id="KW-0472">Membrane</keyword>
<dbReference type="AlphaFoldDB" id="A0A518CPT3"/>
<evidence type="ECO:0000313" key="3">
    <source>
        <dbReference type="Proteomes" id="UP000317178"/>
    </source>
</evidence>
<keyword evidence="3" id="KW-1185">Reference proteome</keyword>
<dbReference type="PANTHER" id="PTHR30273:SF2">
    <property type="entry name" value="PROTEIN FECR"/>
    <property type="match status" value="1"/>
</dbReference>
<dbReference type="EMBL" id="CP036281">
    <property type="protein sequence ID" value="QDU81236.1"/>
    <property type="molecule type" value="Genomic_DNA"/>
</dbReference>
<gene>
    <name evidence="2" type="ORF">Pla110_29750</name>
</gene>
<keyword evidence="1" id="KW-1133">Transmembrane helix</keyword>
<dbReference type="GO" id="GO:0016989">
    <property type="term" value="F:sigma factor antagonist activity"/>
    <property type="evidence" value="ECO:0007669"/>
    <property type="project" value="TreeGrafter"/>
</dbReference>
<accession>A0A518CPT3</accession>
<protein>
    <submittedName>
        <fullName evidence="2">FecR protein</fullName>
    </submittedName>
</protein>
<dbReference type="Gene3D" id="2.60.120.1440">
    <property type="match status" value="1"/>
</dbReference>
<keyword evidence="1" id="KW-0812">Transmembrane</keyword>
<dbReference type="RefSeq" id="WP_144996437.1">
    <property type="nucleotide sequence ID" value="NZ_CP036281.1"/>
</dbReference>
<dbReference type="PANTHER" id="PTHR30273">
    <property type="entry name" value="PERIPLASMIC SIGNAL SENSOR AND SIGMA FACTOR ACTIVATOR FECR-RELATED"/>
    <property type="match status" value="1"/>
</dbReference>
<feature type="transmembrane region" description="Helical" evidence="1">
    <location>
        <begin position="90"/>
        <end position="114"/>
    </location>
</feature>
<proteinExistence type="predicted"/>
<evidence type="ECO:0000256" key="1">
    <source>
        <dbReference type="SAM" id="Phobius"/>
    </source>
</evidence>
<sequence length="558" mass="61483">MNPSQQSRLLDLLDSQLQQRLSKNEHQELETLLLDDSGAQKLYHDYLELSHNLNQHFDTEHVDTEPLTKPAMTAAIVDEYARNKRWFSSYIASAVVVLILFFAVQWYLAAPWYLAVPPVKQAPVSVPITPVMASSEVASFTQLADARFLDHSLWKMGDPIKTDDEFTLRSGLVKLKATGGAEVILEGPAVFEWKSPLELVLKYGRCSVHVPEAADKIEVQTPTSRVVDLGTSFAIDVTESGESEVQLIEGMADVYLPEKRFDSPERLTEGDARQYGREVDRNSIAIPFDGERYRSQLPDRVVAYQAHDTGNGIDELERVTIQRGGRLFDYDVSELTSVNLTHFSGVKSPSYLTVPLSAPNGGAALLTSGNRHALLDNDSLLTTGVINLSGEASPLQSSPVMNASDSSSNTAGLAVRFRQPVINHAGPDIVLFDLHVLVHSEEGDAFHVSPLEWRDGLHAIMINKFDITLSSPEAQLLAPFRLVKLDKQAHSLNELEQTPIQDSIEHIVRARILAVGIDLSDLGFSEGELVEGLFLQDLMDDGSFLDPVFIGGLPAIDP</sequence>
<organism evidence="2 3">
    <name type="scientific">Polystyrenella longa</name>
    <dbReference type="NCBI Taxonomy" id="2528007"/>
    <lineage>
        <taxon>Bacteria</taxon>
        <taxon>Pseudomonadati</taxon>
        <taxon>Planctomycetota</taxon>
        <taxon>Planctomycetia</taxon>
        <taxon>Planctomycetales</taxon>
        <taxon>Planctomycetaceae</taxon>
        <taxon>Polystyrenella</taxon>
    </lineage>
</organism>
<name>A0A518CPT3_9PLAN</name>
<dbReference type="InterPro" id="IPR012373">
    <property type="entry name" value="Ferrdict_sens_TM"/>
</dbReference>
<dbReference type="KEGG" id="plon:Pla110_29750"/>
<evidence type="ECO:0000313" key="2">
    <source>
        <dbReference type="EMBL" id="QDU81236.1"/>
    </source>
</evidence>
<dbReference type="Proteomes" id="UP000317178">
    <property type="component" value="Chromosome"/>
</dbReference>
<reference evidence="2 3" key="1">
    <citation type="submission" date="2019-02" db="EMBL/GenBank/DDBJ databases">
        <title>Deep-cultivation of Planctomycetes and their phenomic and genomic characterization uncovers novel biology.</title>
        <authorList>
            <person name="Wiegand S."/>
            <person name="Jogler M."/>
            <person name="Boedeker C."/>
            <person name="Pinto D."/>
            <person name="Vollmers J."/>
            <person name="Rivas-Marin E."/>
            <person name="Kohn T."/>
            <person name="Peeters S.H."/>
            <person name="Heuer A."/>
            <person name="Rast P."/>
            <person name="Oberbeckmann S."/>
            <person name="Bunk B."/>
            <person name="Jeske O."/>
            <person name="Meyerdierks A."/>
            <person name="Storesund J.E."/>
            <person name="Kallscheuer N."/>
            <person name="Luecker S."/>
            <person name="Lage O.M."/>
            <person name="Pohl T."/>
            <person name="Merkel B.J."/>
            <person name="Hornburger P."/>
            <person name="Mueller R.-W."/>
            <person name="Bruemmer F."/>
            <person name="Labrenz M."/>
            <person name="Spormann A.M."/>
            <person name="Op den Camp H."/>
            <person name="Overmann J."/>
            <person name="Amann R."/>
            <person name="Jetten M.S.M."/>
            <person name="Mascher T."/>
            <person name="Medema M.H."/>
            <person name="Devos D.P."/>
            <person name="Kaster A.-K."/>
            <person name="Ovreas L."/>
            <person name="Rohde M."/>
            <person name="Galperin M.Y."/>
            <person name="Jogler C."/>
        </authorList>
    </citation>
    <scope>NUCLEOTIDE SEQUENCE [LARGE SCALE GENOMIC DNA]</scope>
    <source>
        <strain evidence="2 3">Pla110</strain>
    </source>
</reference>